<evidence type="ECO:0000313" key="14">
    <source>
        <dbReference type="Proteomes" id="UP000325440"/>
    </source>
</evidence>
<dbReference type="CDD" id="cd05236">
    <property type="entry name" value="FAR-N_SDR_e"/>
    <property type="match status" value="1"/>
</dbReference>
<evidence type="ECO:0000256" key="7">
    <source>
        <dbReference type="ARBA" id="ARBA00023098"/>
    </source>
</evidence>
<dbReference type="GO" id="GO:0035336">
    <property type="term" value="P:long-chain fatty-acyl-CoA metabolic process"/>
    <property type="evidence" value="ECO:0007669"/>
    <property type="project" value="TreeGrafter"/>
</dbReference>
<keyword evidence="3 10" id="KW-0444">Lipid biosynthesis</keyword>
<keyword evidence="8 10" id="KW-0472">Membrane</keyword>
<dbReference type="GO" id="GO:0005777">
    <property type="term" value="C:peroxisome"/>
    <property type="evidence" value="ECO:0007669"/>
    <property type="project" value="TreeGrafter"/>
</dbReference>
<protein>
    <recommendedName>
        <fullName evidence="10">Fatty acyl-CoA reductase</fullName>
        <ecNumber evidence="10">1.2.1.84</ecNumber>
    </recommendedName>
</protein>
<reference evidence="13 14" key="1">
    <citation type="submission" date="2019-08" db="EMBL/GenBank/DDBJ databases">
        <authorList>
            <person name="Alioto T."/>
            <person name="Alioto T."/>
            <person name="Gomez Garrido J."/>
        </authorList>
    </citation>
    <scope>NUCLEOTIDE SEQUENCE [LARGE SCALE GENOMIC DNA]</scope>
</reference>
<keyword evidence="5 10" id="KW-0521">NADP</keyword>
<evidence type="ECO:0000259" key="11">
    <source>
        <dbReference type="Pfam" id="PF03015"/>
    </source>
</evidence>
<dbReference type="Gene3D" id="3.40.50.720">
    <property type="entry name" value="NAD(P)-binding Rossmann-like Domain"/>
    <property type="match status" value="1"/>
</dbReference>
<accession>A0A5E4MA64</accession>
<evidence type="ECO:0000259" key="12">
    <source>
        <dbReference type="Pfam" id="PF07993"/>
    </source>
</evidence>
<name>A0A5E4MA64_9HEMI</name>
<evidence type="ECO:0000256" key="6">
    <source>
        <dbReference type="ARBA" id="ARBA00022989"/>
    </source>
</evidence>
<evidence type="ECO:0000256" key="9">
    <source>
        <dbReference type="ARBA" id="ARBA00052530"/>
    </source>
</evidence>
<dbReference type="OrthoDB" id="6584876at2759"/>
<evidence type="ECO:0000256" key="8">
    <source>
        <dbReference type="ARBA" id="ARBA00023136"/>
    </source>
</evidence>
<dbReference type="EMBL" id="CABPRJ010000488">
    <property type="protein sequence ID" value="VVC29129.1"/>
    <property type="molecule type" value="Genomic_DNA"/>
</dbReference>
<evidence type="ECO:0000256" key="1">
    <source>
        <dbReference type="ARBA" id="ARBA00004141"/>
    </source>
</evidence>
<dbReference type="FunFam" id="3.40.50.720:FF:000143">
    <property type="entry name" value="Fatty acyl-CoA reductase"/>
    <property type="match status" value="1"/>
</dbReference>
<evidence type="ECO:0000256" key="2">
    <source>
        <dbReference type="ARBA" id="ARBA00005928"/>
    </source>
</evidence>
<evidence type="ECO:0000313" key="13">
    <source>
        <dbReference type="EMBL" id="VVC29129.1"/>
    </source>
</evidence>
<comment type="function">
    <text evidence="10">Catalyzes the reduction of fatty acyl-CoA to fatty alcohols.</text>
</comment>
<dbReference type="Pfam" id="PF07993">
    <property type="entry name" value="NAD_binding_4"/>
    <property type="match status" value="1"/>
</dbReference>
<evidence type="ECO:0000256" key="4">
    <source>
        <dbReference type="ARBA" id="ARBA00022692"/>
    </source>
</evidence>
<keyword evidence="14" id="KW-1185">Reference proteome</keyword>
<proteinExistence type="inferred from homology"/>
<evidence type="ECO:0000256" key="5">
    <source>
        <dbReference type="ARBA" id="ARBA00022857"/>
    </source>
</evidence>
<dbReference type="GO" id="GO:0016020">
    <property type="term" value="C:membrane"/>
    <property type="evidence" value="ECO:0007669"/>
    <property type="project" value="UniProtKB-SubCell"/>
</dbReference>
<dbReference type="InterPro" id="IPR013120">
    <property type="entry name" value="FAR_NAD-bd"/>
</dbReference>
<dbReference type="AlphaFoldDB" id="A0A5E4MA64"/>
<dbReference type="SUPFAM" id="SSF51735">
    <property type="entry name" value="NAD(P)-binding Rossmann-fold domains"/>
    <property type="match status" value="1"/>
</dbReference>
<keyword evidence="4 10" id="KW-0812">Transmembrane</keyword>
<feature type="transmembrane region" description="Helical" evidence="10">
    <location>
        <begin position="357"/>
        <end position="380"/>
    </location>
</feature>
<sequence length="500" mass="56972">MPDTVDEPKSEIQQFFSGTNVFLTGATGIVGHVLVEKLLRTCYINKLYLLIRPKKNKEPQNRLNEMFSDSLFKRLAENQPNFTEKVVGIVGDCYDPNLGLSAEDEELLVANINVVIHCAATISFNETLKRACFINVRSTRDLLLMAQRMPNLKSFVYVSTAFSNPNESLIKEIIYNCHIKAETLIDIVENLPESIVTSITPQIIGKWPNTYTLSKAVAENVVKDYGKNMPISISRPCVVVFTQSDPIEGWATNMMSVPGLCVGVALGAIHVCKCKCSNTAVVMPADNVCNMIITTAWHASKPNSNDLVPVFNHTPLDTPPLSFGECMEYITNLIKKHNLSSEVGIWIPYVKTTDSRILYNILFFLYHYVPAFLGDIYLWCSGKKTKAVKLYKKLDVMMNEMEFFAFNEFRFDDTRLQELIASQSDTDKNLFNIEISNIVWEDYFLKSIIGFKRYILKENGCSPKAVQRYKKLWIAYYTLKTVYYGFLIYLISLILKYILY</sequence>
<feature type="transmembrane region" description="Helical" evidence="10">
    <location>
        <begin position="474"/>
        <end position="499"/>
    </location>
</feature>
<dbReference type="GO" id="GO:0080019">
    <property type="term" value="F:alcohol-forming very long-chain fatty acyl-CoA reductase activity"/>
    <property type="evidence" value="ECO:0007669"/>
    <property type="project" value="InterPro"/>
</dbReference>
<feature type="domain" description="Fatty acyl-CoA reductase C-terminal" evidence="11">
    <location>
        <begin position="366"/>
        <end position="458"/>
    </location>
</feature>
<dbReference type="Proteomes" id="UP000325440">
    <property type="component" value="Unassembled WGS sequence"/>
</dbReference>
<evidence type="ECO:0000256" key="10">
    <source>
        <dbReference type="RuleBase" id="RU363097"/>
    </source>
</evidence>
<comment type="subcellular location">
    <subcellularLocation>
        <location evidence="1">Membrane</location>
        <topology evidence="1">Multi-pass membrane protein</topology>
    </subcellularLocation>
</comment>
<dbReference type="PANTHER" id="PTHR11011">
    <property type="entry name" value="MALE STERILITY PROTEIN 2-RELATED"/>
    <property type="match status" value="1"/>
</dbReference>
<dbReference type="GO" id="GO:0102965">
    <property type="term" value="F:alcohol-forming long-chain fatty acyl-CoA reductase activity"/>
    <property type="evidence" value="ECO:0007669"/>
    <property type="project" value="UniProtKB-EC"/>
</dbReference>
<evidence type="ECO:0000256" key="3">
    <source>
        <dbReference type="ARBA" id="ARBA00022516"/>
    </source>
</evidence>
<feature type="domain" description="Thioester reductase (TE)" evidence="12">
    <location>
        <begin position="23"/>
        <end position="292"/>
    </location>
</feature>
<comment type="catalytic activity">
    <reaction evidence="9 10">
        <text>a long-chain fatty acyl-CoA + 2 NADPH + 2 H(+) = a long-chain primary fatty alcohol + 2 NADP(+) + CoA</text>
        <dbReference type="Rhea" id="RHEA:52716"/>
        <dbReference type="ChEBI" id="CHEBI:15378"/>
        <dbReference type="ChEBI" id="CHEBI:57287"/>
        <dbReference type="ChEBI" id="CHEBI:57783"/>
        <dbReference type="ChEBI" id="CHEBI:58349"/>
        <dbReference type="ChEBI" id="CHEBI:77396"/>
        <dbReference type="ChEBI" id="CHEBI:83139"/>
        <dbReference type="EC" id="1.2.1.84"/>
    </reaction>
</comment>
<dbReference type="InterPro" id="IPR026055">
    <property type="entry name" value="FAR"/>
</dbReference>
<dbReference type="Pfam" id="PF03015">
    <property type="entry name" value="Sterile"/>
    <property type="match status" value="1"/>
</dbReference>
<keyword evidence="7 10" id="KW-0443">Lipid metabolism</keyword>
<dbReference type="EC" id="1.2.1.84" evidence="10"/>
<gene>
    <name evidence="13" type="ORF">CINCED_3A024702</name>
</gene>
<keyword evidence="6 10" id="KW-1133">Transmembrane helix</keyword>
<comment type="similarity">
    <text evidence="2 10">Belongs to the fatty acyl-CoA reductase family.</text>
</comment>
<dbReference type="PANTHER" id="PTHR11011:SF60">
    <property type="entry name" value="FATTY ACYL-COA REDUCTASE-RELATED"/>
    <property type="match status" value="1"/>
</dbReference>
<organism evidence="13 14">
    <name type="scientific">Cinara cedri</name>
    <dbReference type="NCBI Taxonomy" id="506608"/>
    <lineage>
        <taxon>Eukaryota</taxon>
        <taxon>Metazoa</taxon>
        <taxon>Ecdysozoa</taxon>
        <taxon>Arthropoda</taxon>
        <taxon>Hexapoda</taxon>
        <taxon>Insecta</taxon>
        <taxon>Pterygota</taxon>
        <taxon>Neoptera</taxon>
        <taxon>Paraneoptera</taxon>
        <taxon>Hemiptera</taxon>
        <taxon>Sternorrhyncha</taxon>
        <taxon>Aphidomorpha</taxon>
        <taxon>Aphidoidea</taxon>
        <taxon>Aphididae</taxon>
        <taxon>Lachninae</taxon>
        <taxon>Cinara</taxon>
    </lineage>
</organism>
<dbReference type="CDD" id="cd09071">
    <property type="entry name" value="FAR_C"/>
    <property type="match status" value="1"/>
</dbReference>
<dbReference type="InterPro" id="IPR033640">
    <property type="entry name" value="FAR_C"/>
</dbReference>
<dbReference type="InterPro" id="IPR036291">
    <property type="entry name" value="NAD(P)-bd_dom_sf"/>
</dbReference>
<keyword evidence="10" id="KW-0560">Oxidoreductase</keyword>